<comment type="caution">
    <text evidence="4">The sequence shown here is derived from an EMBL/GenBank/DDBJ whole genome shotgun (WGS) entry which is preliminary data.</text>
</comment>
<dbReference type="InterPro" id="IPR037238">
    <property type="entry name" value="YbiA-like_sf"/>
</dbReference>
<dbReference type="Proteomes" id="UP000248021">
    <property type="component" value="Unassembled WGS sequence"/>
</dbReference>
<evidence type="ECO:0000259" key="3">
    <source>
        <dbReference type="Pfam" id="PF08719"/>
    </source>
</evidence>
<comment type="catalytic activity">
    <reaction evidence="1">
        <text>5-amino-6-(5-phospho-D-ribosylamino)uracil + H2O = 5,6-diaminouracil + D-ribose 5-phosphate</text>
        <dbReference type="Rhea" id="RHEA:55020"/>
        <dbReference type="ChEBI" id="CHEBI:15377"/>
        <dbReference type="ChEBI" id="CHEBI:46252"/>
        <dbReference type="ChEBI" id="CHEBI:58453"/>
        <dbReference type="ChEBI" id="CHEBI:78346"/>
    </reaction>
</comment>
<dbReference type="AlphaFoldDB" id="A0A2V3U2I1"/>
<dbReference type="Pfam" id="PF08719">
    <property type="entry name" value="NADAR"/>
    <property type="match status" value="1"/>
</dbReference>
<dbReference type="InterPro" id="IPR012816">
    <property type="entry name" value="NADAR"/>
</dbReference>
<feature type="domain" description="NADAR" evidence="3">
    <location>
        <begin position="24"/>
        <end position="176"/>
    </location>
</feature>
<evidence type="ECO:0000256" key="2">
    <source>
        <dbReference type="ARBA" id="ARBA00000751"/>
    </source>
</evidence>
<dbReference type="CDD" id="cd15457">
    <property type="entry name" value="NADAR"/>
    <property type="match status" value="1"/>
</dbReference>
<dbReference type="NCBIfam" id="TIGR02464">
    <property type="entry name" value="ribofla_fusion"/>
    <property type="match status" value="1"/>
</dbReference>
<keyword evidence="5" id="KW-1185">Reference proteome</keyword>
<sequence length="181" mass="20487">MRIQAPFVLTVPRIIPADGRILYFGRDRTAFGFLSHFFPSPIDLDGETWPTVEHFYQAQKSDDPDYRDAIRATLSPGFAKRLAAPPTAPRRISQNSWFKRNGREPRSDWHDVKADIMRRADRAKFEQNADLAAMLLETGNAELIEDSPGEPFWGVGPDGNGGNWAGRILMEIRRSMVSGRE</sequence>
<organism evidence="4 5">
    <name type="scientific">Chelatococcus asaccharovorans</name>
    <dbReference type="NCBI Taxonomy" id="28210"/>
    <lineage>
        <taxon>Bacteria</taxon>
        <taxon>Pseudomonadati</taxon>
        <taxon>Pseudomonadota</taxon>
        <taxon>Alphaproteobacteria</taxon>
        <taxon>Hyphomicrobiales</taxon>
        <taxon>Chelatococcaceae</taxon>
        <taxon>Chelatococcus</taxon>
    </lineage>
</organism>
<reference evidence="4 5" key="1">
    <citation type="submission" date="2018-05" db="EMBL/GenBank/DDBJ databases">
        <title>Genomic Encyclopedia of Type Strains, Phase IV (KMG-IV): sequencing the most valuable type-strain genomes for metagenomic binning, comparative biology and taxonomic classification.</title>
        <authorList>
            <person name="Goeker M."/>
        </authorList>
    </citation>
    <scope>NUCLEOTIDE SEQUENCE [LARGE SCALE GENOMIC DNA]</scope>
    <source>
        <strain evidence="4 5">DSM 6462</strain>
    </source>
</reference>
<evidence type="ECO:0000313" key="4">
    <source>
        <dbReference type="EMBL" id="PXW51145.1"/>
    </source>
</evidence>
<accession>A0A2V3U2I1</accession>
<comment type="catalytic activity">
    <reaction evidence="2">
        <text>2,5-diamino-6-hydroxy-4-(5-phosphoribosylamino)-pyrimidine + H2O = 2,5,6-triamino-4-hydroxypyrimidine + D-ribose 5-phosphate</text>
        <dbReference type="Rhea" id="RHEA:23436"/>
        <dbReference type="ChEBI" id="CHEBI:15377"/>
        <dbReference type="ChEBI" id="CHEBI:58614"/>
        <dbReference type="ChEBI" id="CHEBI:78346"/>
        <dbReference type="ChEBI" id="CHEBI:137796"/>
    </reaction>
</comment>
<dbReference type="EMBL" id="QJJK01000021">
    <property type="protein sequence ID" value="PXW51145.1"/>
    <property type="molecule type" value="Genomic_DNA"/>
</dbReference>
<evidence type="ECO:0000256" key="1">
    <source>
        <dbReference type="ARBA" id="ARBA00000022"/>
    </source>
</evidence>
<name>A0A2V3U2I1_9HYPH</name>
<gene>
    <name evidence="4" type="ORF">C7450_12136</name>
</gene>
<dbReference type="OrthoDB" id="164285at2"/>
<dbReference type="SUPFAM" id="SSF143990">
    <property type="entry name" value="YbiA-like"/>
    <property type="match status" value="1"/>
</dbReference>
<dbReference type="RefSeq" id="WP_068184808.1">
    <property type="nucleotide sequence ID" value="NZ_JAHBRY010000004.1"/>
</dbReference>
<dbReference type="Gene3D" id="1.10.357.40">
    <property type="entry name" value="YbiA-like"/>
    <property type="match status" value="1"/>
</dbReference>
<protein>
    <recommendedName>
        <fullName evidence="3">NADAR domain-containing protein</fullName>
    </recommendedName>
</protein>
<evidence type="ECO:0000313" key="5">
    <source>
        <dbReference type="Proteomes" id="UP000248021"/>
    </source>
</evidence>
<proteinExistence type="predicted"/>